<protein>
    <recommendedName>
        <fullName evidence="7">Shikimate kinase</fullName>
        <shortName evidence="7">SK</shortName>
        <ecNumber evidence="7">2.7.1.71</ecNumber>
    </recommendedName>
</protein>
<keyword evidence="8" id="KW-0614">Plasmid</keyword>
<dbReference type="EC" id="2.7.1.71" evidence="7"/>
<evidence type="ECO:0000256" key="7">
    <source>
        <dbReference type="HAMAP-Rule" id="MF_00109"/>
    </source>
</evidence>
<comment type="cofactor">
    <cofactor evidence="7">
        <name>Mg(2+)</name>
        <dbReference type="ChEBI" id="CHEBI:18420"/>
    </cofactor>
    <text evidence="7">Binds 1 Mg(2+) ion per subunit.</text>
</comment>
<evidence type="ECO:0000256" key="3">
    <source>
        <dbReference type="ARBA" id="ARBA00022741"/>
    </source>
</evidence>
<evidence type="ECO:0000256" key="1">
    <source>
        <dbReference type="ARBA" id="ARBA00022605"/>
    </source>
</evidence>
<evidence type="ECO:0000313" key="9">
    <source>
        <dbReference type="Proteomes" id="UP000831181"/>
    </source>
</evidence>
<feature type="binding site" evidence="7">
    <location>
        <position position="56"/>
    </location>
    <ligand>
        <name>substrate</name>
    </ligand>
</feature>
<keyword evidence="6 7" id="KW-0057">Aromatic amino acid biosynthesis</keyword>
<keyword evidence="7" id="KW-0963">Cytoplasm</keyword>
<dbReference type="Pfam" id="PF01202">
    <property type="entry name" value="SKI"/>
    <property type="match status" value="1"/>
</dbReference>
<dbReference type="PANTHER" id="PTHR21087">
    <property type="entry name" value="SHIKIMATE KINASE"/>
    <property type="match status" value="1"/>
</dbReference>
<evidence type="ECO:0000256" key="2">
    <source>
        <dbReference type="ARBA" id="ARBA00022679"/>
    </source>
</evidence>
<dbReference type="InterPro" id="IPR000623">
    <property type="entry name" value="Shikimate_kinase/TSH1"/>
</dbReference>
<dbReference type="HAMAP" id="MF_00109">
    <property type="entry name" value="Shikimate_kinase"/>
    <property type="match status" value="1"/>
</dbReference>
<feature type="binding site" evidence="7">
    <location>
        <position position="14"/>
    </location>
    <ligand>
        <name>Mg(2+)</name>
        <dbReference type="ChEBI" id="CHEBI:18420"/>
    </ligand>
</feature>
<gene>
    <name evidence="7" type="primary">aroK</name>
    <name evidence="8" type="ORF">MOO44_01485</name>
</gene>
<comment type="similarity">
    <text evidence="7">Belongs to the shikimate kinase family.</text>
</comment>
<keyword evidence="1 7" id="KW-0028">Amino-acid biosynthesis</keyword>
<feature type="binding site" evidence="7">
    <location>
        <position position="118"/>
    </location>
    <ligand>
        <name>ATP</name>
        <dbReference type="ChEBI" id="CHEBI:30616"/>
    </ligand>
</feature>
<dbReference type="InterPro" id="IPR031322">
    <property type="entry name" value="Shikimate/glucono_kinase"/>
</dbReference>
<dbReference type="GO" id="GO:0005524">
    <property type="term" value="F:ATP binding"/>
    <property type="evidence" value="ECO:0007669"/>
    <property type="project" value="UniProtKB-UniRule"/>
</dbReference>
<comment type="pathway">
    <text evidence="7">Metabolic intermediate biosynthesis; chorismate biosynthesis; chorismate from D-erythrose 4-phosphate and phosphoenolpyruvate: step 5/7.</text>
</comment>
<name>A0A976RQQ6_9LACO</name>
<feature type="binding site" evidence="7">
    <location>
        <position position="136"/>
    </location>
    <ligand>
        <name>substrate</name>
    </ligand>
</feature>
<dbReference type="RefSeq" id="WP_260115827.1">
    <property type="nucleotide sequence ID" value="NZ_CP093360.1"/>
</dbReference>
<comment type="caution">
    <text evidence="7">Lacks conserved residue(s) required for the propagation of feature annotation.</text>
</comment>
<dbReference type="GO" id="GO:0009423">
    <property type="term" value="P:chorismate biosynthetic process"/>
    <property type="evidence" value="ECO:0007669"/>
    <property type="project" value="UniProtKB-UniRule"/>
</dbReference>
<evidence type="ECO:0000256" key="4">
    <source>
        <dbReference type="ARBA" id="ARBA00022777"/>
    </source>
</evidence>
<keyword evidence="5 7" id="KW-0067">ATP-binding</keyword>
<dbReference type="GO" id="GO:0000287">
    <property type="term" value="F:magnesium ion binding"/>
    <property type="evidence" value="ECO:0007669"/>
    <property type="project" value="UniProtKB-UniRule"/>
</dbReference>
<proteinExistence type="inferred from homology"/>
<keyword evidence="9" id="KW-1185">Reference proteome</keyword>
<dbReference type="PANTHER" id="PTHR21087:SF16">
    <property type="entry name" value="SHIKIMATE KINASE 1, CHLOROPLASTIC"/>
    <property type="match status" value="1"/>
</dbReference>
<comment type="subunit">
    <text evidence="7">Monomer.</text>
</comment>
<keyword evidence="2 7" id="KW-0808">Transferase</keyword>
<keyword evidence="7" id="KW-0479">Metal-binding</keyword>
<dbReference type="EMBL" id="CP093360">
    <property type="protein sequence ID" value="UQS86019.1"/>
    <property type="molecule type" value="Genomic_DNA"/>
</dbReference>
<reference evidence="8" key="1">
    <citation type="journal article" date="2022" name="Int. J. Syst. Evol. Microbiol.">
        <title>Apilactobacillus apisilvae sp. nov., Nicolia spurrieriana gen. nov. sp. nov., Bombilactobacillus folatiphilus sp. nov. and Bombilactobacillus thymidiniphilus sp. nov., four new lactic acid bacterial isolates from stingless bees Tetragonula carbonaria and Austroplebeia australis.</title>
        <authorList>
            <person name="Oliphant S.A."/>
            <person name="Watson-Haigh N.S."/>
            <person name="Sumby K.M."/>
            <person name="Gardner J."/>
            <person name="Groom S."/>
            <person name="Jiranek V."/>
        </authorList>
    </citation>
    <scope>NUCLEOTIDE SEQUENCE</scope>
    <source>
        <strain evidence="8">SGEP1_A5</strain>
    </source>
</reference>
<evidence type="ECO:0000256" key="6">
    <source>
        <dbReference type="ARBA" id="ARBA00023141"/>
    </source>
</evidence>
<dbReference type="Proteomes" id="UP000831181">
    <property type="component" value="Plasmid p1unnamed"/>
</dbReference>
<organism evidence="8 9">
    <name type="scientific">Nicoliella spurrieriana</name>
    <dbReference type="NCBI Taxonomy" id="2925830"/>
    <lineage>
        <taxon>Bacteria</taxon>
        <taxon>Bacillati</taxon>
        <taxon>Bacillota</taxon>
        <taxon>Bacilli</taxon>
        <taxon>Lactobacillales</taxon>
        <taxon>Lactobacillaceae</taxon>
        <taxon>Nicoliella</taxon>
    </lineage>
</organism>
<dbReference type="InterPro" id="IPR027417">
    <property type="entry name" value="P-loop_NTPase"/>
</dbReference>
<keyword evidence="4 7" id="KW-0418">Kinase</keyword>
<comment type="subcellular location">
    <subcellularLocation>
        <location evidence="7">Cytoplasm</location>
    </subcellularLocation>
</comment>
<keyword evidence="3 7" id="KW-0547">Nucleotide-binding</keyword>
<dbReference type="Gene3D" id="3.40.50.300">
    <property type="entry name" value="P-loop containing nucleotide triphosphate hydrolases"/>
    <property type="match status" value="1"/>
</dbReference>
<dbReference type="PRINTS" id="PR01100">
    <property type="entry name" value="SHIKIMTKNASE"/>
</dbReference>
<dbReference type="KEGG" id="lbe:MOO44_01485"/>
<evidence type="ECO:0000256" key="5">
    <source>
        <dbReference type="ARBA" id="ARBA00022840"/>
    </source>
</evidence>
<dbReference type="SUPFAM" id="SSF52540">
    <property type="entry name" value="P-loop containing nucleoside triphosphate hydrolases"/>
    <property type="match status" value="1"/>
</dbReference>
<dbReference type="GO" id="GO:0009073">
    <property type="term" value="P:aromatic amino acid family biosynthetic process"/>
    <property type="evidence" value="ECO:0007669"/>
    <property type="project" value="UniProtKB-KW"/>
</dbReference>
<accession>A0A976RQQ6</accession>
<feature type="binding site" evidence="7">
    <location>
        <position position="32"/>
    </location>
    <ligand>
        <name>substrate</name>
    </ligand>
</feature>
<sequence length="173" mass="19404">MKLILIGFMGSGKSTIADALSHKLAIEHHDLDQLIEKQSGFKIPAYFEQFGEAQFREFEHQTLIDALELDGIVSTGGGTPVQDANFDLLVQHPTPTVFLNATDETVLKRLLKDDVESRPLFQELGATGLIELKHARQPKYEQLADIIIDVNDKTPAQIVDEIVNQLNQYQLEH</sequence>
<dbReference type="AlphaFoldDB" id="A0A976RQQ6"/>
<geneLocation type="plasmid" evidence="8 9">
    <name>p1unnamed</name>
</geneLocation>
<dbReference type="GO" id="GO:0004765">
    <property type="term" value="F:shikimate kinase activity"/>
    <property type="evidence" value="ECO:0007669"/>
    <property type="project" value="UniProtKB-UniRule"/>
</dbReference>
<feature type="binding site" evidence="7">
    <location>
        <begin position="10"/>
        <end position="15"/>
    </location>
    <ligand>
        <name>ATP</name>
        <dbReference type="ChEBI" id="CHEBI:30616"/>
    </ligand>
</feature>
<evidence type="ECO:0000313" key="8">
    <source>
        <dbReference type="EMBL" id="UQS86019.1"/>
    </source>
</evidence>
<keyword evidence="7" id="KW-0460">Magnesium</keyword>
<dbReference type="CDD" id="cd00464">
    <property type="entry name" value="SK"/>
    <property type="match status" value="1"/>
</dbReference>
<comment type="catalytic activity">
    <reaction evidence="7">
        <text>shikimate + ATP = 3-phosphoshikimate + ADP + H(+)</text>
        <dbReference type="Rhea" id="RHEA:13121"/>
        <dbReference type="ChEBI" id="CHEBI:15378"/>
        <dbReference type="ChEBI" id="CHEBI:30616"/>
        <dbReference type="ChEBI" id="CHEBI:36208"/>
        <dbReference type="ChEBI" id="CHEBI:145989"/>
        <dbReference type="ChEBI" id="CHEBI:456216"/>
        <dbReference type="EC" id="2.7.1.71"/>
    </reaction>
</comment>
<dbReference type="GO" id="GO:0008652">
    <property type="term" value="P:amino acid biosynthetic process"/>
    <property type="evidence" value="ECO:0007669"/>
    <property type="project" value="UniProtKB-KW"/>
</dbReference>
<feature type="binding site" evidence="7">
    <location>
        <position position="77"/>
    </location>
    <ligand>
        <name>substrate</name>
    </ligand>
</feature>
<comment type="function">
    <text evidence="7">Catalyzes the specific phosphorylation of the 3-hydroxyl group of shikimic acid using ATP as a cosubstrate.</text>
</comment>
<dbReference type="GO" id="GO:0005829">
    <property type="term" value="C:cytosol"/>
    <property type="evidence" value="ECO:0007669"/>
    <property type="project" value="TreeGrafter"/>
</dbReference>